<dbReference type="Proteomes" id="UP000315003">
    <property type="component" value="Chromosome"/>
</dbReference>
<sequence>MTLNINQAVAEMELMTTRELRERYTAVYNEGTNARNKKWLIKRIAWRIQANAQGGLSERARQRALEIANDADLRTMPPRGISQRGASQYDGNAPTVVHQPNIQPSRDLVPGTVLRRIYKGRPIDAHVSGDGFIYDGEHYKSLTAVAKAATGKHWNGYHFFGLRKKGAK</sequence>
<dbReference type="RefSeq" id="WP_145277236.1">
    <property type="nucleotide sequence ID" value="NZ_CP036272.1"/>
</dbReference>
<dbReference type="Pfam" id="PF11149">
    <property type="entry name" value="DUF2924"/>
    <property type="match status" value="1"/>
</dbReference>
<feature type="region of interest" description="Disordered" evidence="1">
    <location>
        <begin position="85"/>
        <end position="104"/>
    </location>
</feature>
<dbReference type="EMBL" id="CP036272">
    <property type="protein sequence ID" value="QDT62453.1"/>
    <property type="molecule type" value="Genomic_DNA"/>
</dbReference>
<gene>
    <name evidence="2" type="ORF">SV7mr_50010</name>
</gene>
<keyword evidence="3" id="KW-1185">Reference proteome</keyword>
<dbReference type="AlphaFoldDB" id="A0A517T247"/>
<evidence type="ECO:0000313" key="3">
    <source>
        <dbReference type="Proteomes" id="UP000315003"/>
    </source>
</evidence>
<name>A0A517T247_9BACT</name>
<organism evidence="2 3">
    <name type="scientific">Stieleria bergensis</name>
    <dbReference type="NCBI Taxonomy" id="2528025"/>
    <lineage>
        <taxon>Bacteria</taxon>
        <taxon>Pseudomonadati</taxon>
        <taxon>Planctomycetota</taxon>
        <taxon>Planctomycetia</taxon>
        <taxon>Pirellulales</taxon>
        <taxon>Pirellulaceae</taxon>
        <taxon>Stieleria</taxon>
    </lineage>
</organism>
<reference evidence="2 3" key="1">
    <citation type="submission" date="2019-02" db="EMBL/GenBank/DDBJ databases">
        <title>Deep-cultivation of Planctomycetes and their phenomic and genomic characterization uncovers novel biology.</title>
        <authorList>
            <person name="Wiegand S."/>
            <person name="Jogler M."/>
            <person name="Boedeker C."/>
            <person name="Pinto D."/>
            <person name="Vollmers J."/>
            <person name="Rivas-Marin E."/>
            <person name="Kohn T."/>
            <person name="Peeters S.H."/>
            <person name="Heuer A."/>
            <person name="Rast P."/>
            <person name="Oberbeckmann S."/>
            <person name="Bunk B."/>
            <person name="Jeske O."/>
            <person name="Meyerdierks A."/>
            <person name="Storesund J.E."/>
            <person name="Kallscheuer N."/>
            <person name="Luecker S."/>
            <person name="Lage O.M."/>
            <person name="Pohl T."/>
            <person name="Merkel B.J."/>
            <person name="Hornburger P."/>
            <person name="Mueller R.-W."/>
            <person name="Bruemmer F."/>
            <person name="Labrenz M."/>
            <person name="Spormann A.M."/>
            <person name="Op den Camp H."/>
            <person name="Overmann J."/>
            <person name="Amann R."/>
            <person name="Jetten M.S.M."/>
            <person name="Mascher T."/>
            <person name="Medema M.H."/>
            <person name="Devos D.P."/>
            <person name="Kaster A.-K."/>
            <person name="Ovreas L."/>
            <person name="Rohde M."/>
            <person name="Galperin M.Y."/>
            <person name="Jogler C."/>
        </authorList>
    </citation>
    <scope>NUCLEOTIDE SEQUENCE [LARGE SCALE GENOMIC DNA]</scope>
    <source>
        <strain evidence="2 3">SV_7m_r</strain>
    </source>
</reference>
<evidence type="ECO:0000313" key="2">
    <source>
        <dbReference type="EMBL" id="QDT62453.1"/>
    </source>
</evidence>
<accession>A0A517T247</accession>
<dbReference type="InterPro" id="IPR021322">
    <property type="entry name" value="DUF2924"/>
</dbReference>
<evidence type="ECO:0000256" key="1">
    <source>
        <dbReference type="SAM" id="MobiDB-lite"/>
    </source>
</evidence>
<protein>
    <recommendedName>
        <fullName evidence="4">DUF2924 domain-containing protein</fullName>
    </recommendedName>
</protein>
<evidence type="ECO:0008006" key="4">
    <source>
        <dbReference type="Google" id="ProtNLM"/>
    </source>
</evidence>
<proteinExistence type="predicted"/>
<dbReference type="OrthoDB" id="284135at2"/>